<evidence type="ECO:0000313" key="2">
    <source>
        <dbReference type="EMBL" id="TGD59429.1"/>
    </source>
</evidence>
<keyword evidence="3" id="KW-1185">Reference proteome</keyword>
<accession>A0A4Z0LC12</accession>
<name>A0A4Z0LC12_9FLAO</name>
<dbReference type="Pfam" id="PF07666">
    <property type="entry name" value="MpPF26"/>
    <property type="match status" value="1"/>
</dbReference>
<protein>
    <submittedName>
        <fullName evidence="2">DUF4190 domain-containing protein</fullName>
    </submittedName>
</protein>
<dbReference type="RefSeq" id="WP_135524636.1">
    <property type="nucleotide sequence ID" value="NZ_SRLH01000001.1"/>
</dbReference>
<feature type="transmembrane region" description="Helical" evidence="1">
    <location>
        <begin position="20"/>
        <end position="51"/>
    </location>
</feature>
<dbReference type="OrthoDB" id="1099888at2"/>
<organism evidence="2 3">
    <name type="scientific">Flavobacterium humi</name>
    <dbReference type="NCBI Taxonomy" id="2562683"/>
    <lineage>
        <taxon>Bacteria</taxon>
        <taxon>Pseudomonadati</taxon>
        <taxon>Bacteroidota</taxon>
        <taxon>Flavobacteriia</taxon>
        <taxon>Flavobacteriales</taxon>
        <taxon>Flavobacteriaceae</taxon>
        <taxon>Flavobacterium</taxon>
    </lineage>
</organism>
<dbReference type="NCBIfam" id="NF040945">
    <property type="entry name" value="CCC_membrane"/>
    <property type="match status" value="1"/>
</dbReference>
<sequence length="120" mass="13361">MDQNNFSTFENQSQKLPNATVVLVMGIVSILSCCCYGIISVLLGVVGLYLAKKDTQLYNENPNWYSNYNNIKTGKILCIIGIVLGAIYLIFMLFIIAAVGMDALQDPALMEQRMRELMGQ</sequence>
<evidence type="ECO:0000313" key="3">
    <source>
        <dbReference type="Proteomes" id="UP000297407"/>
    </source>
</evidence>
<reference evidence="2 3" key="1">
    <citation type="submission" date="2019-04" db="EMBL/GenBank/DDBJ databases">
        <title>Flavobacterium sp. strain DS2-A Genome sequencing and assembly.</title>
        <authorList>
            <person name="Kim I."/>
        </authorList>
    </citation>
    <scope>NUCLEOTIDE SEQUENCE [LARGE SCALE GENOMIC DNA]</scope>
    <source>
        <strain evidence="2 3">DS2-A</strain>
    </source>
</reference>
<dbReference type="Proteomes" id="UP000297407">
    <property type="component" value="Unassembled WGS sequence"/>
</dbReference>
<gene>
    <name evidence="2" type="ORF">E4635_00395</name>
</gene>
<keyword evidence="1" id="KW-0812">Transmembrane</keyword>
<proteinExistence type="predicted"/>
<dbReference type="EMBL" id="SRLH01000001">
    <property type="protein sequence ID" value="TGD59429.1"/>
    <property type="molecule type" value="Genomic_DNA"/>
</dbReference>
<evidence type="ECO:0000256" key="1">
    <source>
        <dbReference type="SAM" id="Phobius"/>
    </source>
</evidence>
<dbReference type="AlphaFoldDB" id="A0A4Z0LC12"/>
<feature type="transmembrane region" description="Helical" evidence="1">
    <location>
        <begin position="76"/>
        <end position="101"/>
    </location>
</feature>
<dbReference type="InterPro" id="IPR011655">
    <property type="entry name" value="MpPF26"/>
</dbReference>
<keyword evidence="1" id="KW-0472">Membrane</keyword>
<comment type="caution">
    <text evidence="2">The sequence shown here is derived from an EMBL/GenBank/DDBJ whole genome shotgun (WGS) entry which is preliminary data.</text>
</comment>
<keyword evidence="1" id="KW-1133">Transmembrane helix</keyword>